<dbReference type="AlphaFoldDB" id="A0A7X1BAQ7"/>
<comment type="caution">
    <text evidence="2">The sequence shown here is derived from an EMBL/GenBank/DDBJ whole genome shotgun (WGS) entry which is preliminary data.</text>
</comment>
<evidence type="ECO:0000313" key="2">
    <source>
        <dbReference type="EMBL" id="MBC2607500.1"/>
    </source>
</evidence>
<gene>
    <name evidence="2" type="ORF">H5P27_15715</name>
</gene>
<sequence length="188" mass="21213">MKRFLFLAFFAALVVSKLAAHGAPESQIHFHRDGSQVIAELQIPLSELSLALGQDLTSTELDASLRKILHTYLEQRILPYSTDRQAWTLEVSDLSFEDSVEEFEESSGHHHDHEGLRYFHATLSLAPPKQEQAASKFALDYTVVHHEVNSHRTRLYLEPEHGTGEKPIYLGVIRSTQTTVLVDLDPQG</sequence>
<proteinExistence type="predicted"/>
<dbReference type="Proteomes" id="UP000526501">
    <property type="component" value="Unassembled WGS sequence"/>
</dbReference>
<dbReference type="EMBL" id="JACHVC010000013">
    <property type="protein sequence ID" value="MBC2607500.1"/>
    <property type="molecule type" value="Genomic_DNA"/>
</dbReference>
<keyword evidence="1" id="KW-0732">Signal</keyword>
<feature type="chain" id="PRO_5030563877" evidence="1">
    <location>
        <begin position="23"/>
        <end position="188"/>
    </location>
</feature>
<evidence type="ECO:0000256" key="1">
    <source>
        <dbReference type="SAM" id="SignalP"/>
    </source>
</evidence>
<organism evidence="2 3">
    <name type="scientific">Pelagicoccus albus</name>
    <dbReference type="NCBI Taxonomy" id="415222"/>
    <lineage>
        <taxon>Bacteria</taxon>
        <taxon>Pseudomonadati</taxon>
        <taxon>Verrucomicrobiota</taxon>
        <taxon>Opitutia</taxon>
        <taxon>Puniceicoccales</taxon>
        <taxon>Pelagicoccaceae</taxon>
        <taxon>Pelagicoccus</taxon>
    </lineage>
</organism>
<evidence type="ECO:0000313" key="3">
    <source>
        <dbReference type="Proteomes" id="UP000526501"/>
    </source>
</evidence>
<feature type="signal peptide" evidence="1">
    <location>
        <begin position="1"/>
        <end position="22"/>
    </location>
</feature>
<name>A0A7X1BAQ7_9BACT</name>
<accession>A0A7X1BAQ7</accession>
<dbReference type="RefSeq" id="WP_185661384.1">
    <property type="nucleotide sequence ID" value="NZ_CAWPOO010000013.1"/>
</dbReference>
<protein>
    <submittedName>
        <fullName evidence="2">Uncharacterized protein</fullName>
    </submittedName>
</protein>
<reference evidence="2 3" key="1">
    <citation type="submission" date="2020-07" db="EMBL/GenBank/DDBJ databases">
        <authorList>
            <person name="Feng X."/>
        </authorList>
    </citation>
    <scope>NUCLEOTIDE SEQUENCE [LARGE SCALE GENOMIC DNA]</scope>
    <source>
        <strain evidence="2 3">JCM23202</strain>
    </source>
</reference>
<keyword evidence="3" id="KW-1185">Reference proteome</keyword>